<sequence length="194" mass="20714">MGHPHGGLRRLGQPQRRPHLLRDGLHKVAIAALVDLQHLGQQGQALFAAGARVALEGAARGSHGLVHVGGRAHADAGDGLLVGGIDDVQAARADRIHPLSVDIELQMVLHEAISLVSSQKKRFAIRGRRCMARMHQRPGVVKCRLQGLGRMASAVPWMKALMDSTSSPDSLPVKSGMPRAMAGPLKTKLGRFSI</sequence>
<evidence type="ECO:0000313" key="1">
    <source>
        <dbReference type="EMBL" id="MPN39193.1"/>
    </source>
</evidence>
<dbReference type="AlphaFoldDB" id="A0A645HUZ6"/>
<organism evidence="1">
    <name type="scientific">bioreactor metagenome</name>
    <dbReference type="NCBI Taxonomy" id="1076179"/>
    <lineage>
        <taxon>unclassified sequences</taxon>
        <taxon>metagenomes</taxon>
        <taxon>ecological metagenomes</taxon>
    </lineage>
</organism>
<reference evidence="1" key="1">
    <citation type="submission" date="2019-08" db="EMBL/GenBank/DDBJ databases">
        <authorList>
            <person name="Kucharzyk K."/>
            <person name="Murdoch R.W."/>
            <person name="Higgins S."/>
            <person name="Loffler F."/>
        </authorList>
    </citation>
    <scope>NUCLEOTIDE SEQUENCE</scope>
</reference>
<dbReference type="EMBL" id="VSSQ01094865">
    <property type="protein sequence ID" value="MPN39193.1"/>
    <property type="molecule type" value="Genomic_DNA"/>
</dbReference>
<accession>A0A645HUZ6</accession>
<proteinExistence type="predicted"/>
<protein>
    <submittedName>
        <fullName evidence="1">Uncharacterized protein</fullName>
    </submittedName>
</protein>
<comment type="caution">
    <text evidence="1">The sequence shown here is derived from an EMBL/GenBank/DDBJ whole genome shotgun (WGS) entry which is preliminary data.</text>
</comment>
<gene>
    <name evidence="1" type="ORF">SDC9_186721</name>
</gene>
<name>A0A645HUZ6_9ZZZZ</name>